<keyword evidence="3" id="KW-1185">Reference proteome</keyword>
<evidence type="ECO:0000313" key="3">
    <source>
        <dbReference type="Proteomes" id="UP000640531"/>
    </source>
</evidence>
<keyword evidence="1" id="KW-1133">Transmembrane helix</keyword>
<comment type="caution">
    <text evidence="2">The sequence shown here is derived from an EMBL/GenBank/DDBJ whole genome shotgun (WGS) entry which is preliminary data.</text>
</comment>
<name>A0ABR8FF72_9NOST</name>
<proteinExistence type="predicted"/>
<keyword evidence="1" id="KW-0472">Membrane</keyword>
<dbReference type="EMBL" id="JACJST010000008">
    <property type="protein sequence ID" value="MBD2568424.1"/>
    <property type="molecule type" value="Genomic_DNA"/>
</dbReference>
<reference evidence="2 3" key="1">
    <citation type="journal article" date="2020" name="ISME J.">
        <title>Comparative genomics reveals insights into cyanobacterial evolution and habitat adaptation.</title>
        <authorList>
            <person name="Chen M.Y."/>
            <person name="Teng W.K."/>
            <person name="Zhao L."/>
            <person name="Hu C.X."/>
            <person name="Zhou Y.K."/>
            <person name="Han B.P."/>
            <person name="Song L.R."/>
            <person name="Shu W.S."/>
        </authorList>
    </citation>
    <scope>NUCLEOTIDE SEQUENCE [LARGE SCALE GENOMIC DNA]</scope>
    <source>
        <strain evidence="2 3">FACHB-196</strain>
    </source>
</reference>
<protein>
    <recommendedName>
        <fullName evidence="4">SxtK</fullName>
    </recommendedName>
</protein>
<gene>
    <name evidence="2" type="ORF">H6G59_11020</name>
</gene>
<evidence type="ECO:0008006" key="4">
    <source>
        <dbReference type="Google" id="ProtNLM"/>
    </source>
</evidence>
<evidence type="ECO:0000256" key="1">
    <source>
        <dbReference type="SAM" id="Phobius"/>
    </source>
</evidence>
<dbReference type="Proteomes" id="UP000640531">
    <property type="component" value="Unassembled WGS sequence"/>
</dbReference>
<keyword evidence="1" id="KW-0812">Transmembrane</keyword>
<feature type="transmembrane region" description="Helical" evidence="1">
    <location>
        <begin position="64"/>
        <end position="81"/>
    </location>
</feature>
<accession>A0ABR8FF72</accession>
<evidence type="ECO:0000313" key="2">
    <source>
        <dbReference type="EMBL" id="MBD2568424.1"/>
    </source>
</evidence>
<dbReference type="RefSeq" id="WP_190714344.1">
    <property type="nucleotide sequence ID" value="NZ_JACJST010000008.1"/>
</dbReference>
<organism evidence="2 3">
    <name type="scientific">Anabaena lutea FACHB-196</name>
    <dbReference type="NCBI Taxonomy" id="2692881"/>
    <lineage>
        <taxon>Bacteria</taxon>
        <taxon>Bacillati</taxon>
        <taxon>Cyanobacteriota</taxon>
        <taxon>Cyanophyceae</taxon>
        <taxon>Nostocales</taxon>
        <taxon>Nostocaceae</taxon>
        <taxon>Anabaena</taxon>
    </lineage>
</organism>
<feature type="transmembrane region" description="Helical" evidence="1">
    <location>
        <begin position="41"/>
        <end position="58"/>
    </location>
</feature>
<sequence length="83" mass="9362">MNLTPKYLPIQTKNIQVQETPTQGSPLQDSLINRGLQKEQYVGISILLLGLIAVVGFLNRRFEYALIFALTLSIILIVFFLNV</sequence>